<dbReference type="OrthoDB" id="8479357at2"/>
<sequence length="284" mass="31088">MELTDLKVFAVIAEEGSISRAAERLGYVQSNVTARIRKLESELGVPLFHRHPKGVVLTEKGGAFRDYALTILNLSEEAVRAVRETDYPSGPLAIGVVETVNCRNFMNALADFQARYPGVSLSITTGTSADLLAKLLNHQLDGTFVTGEIDSSKLVIEHTAKDELRLLTRTTGETYPELAHKKWAVFPKGCPFRAVLEAWLRSEGIPLANMLEVSSLETLLSCVRSGLAATLLPQSVLSGEFEELGSYQVPEAFRYTTTSFVRRNDGFSSKACAAFVEMVKVNGL</sequence>
<dbReference type="PANTHER" id="PTHR30126:SF40">
    <property type="entry name" value="HTH-TYPE TRANSCRIPTIONAL REGULATOR GLTR"/>
    <property type="match status" value="1"/>
</dbReference>
<proteinExistence type="inferred from homology"/>
<evidence type="ECO:0000313" key="6">
    <source>
        <dbReference type="EMBL" id="SCW74027.1"/>
    </source>
</evidence>
<feature type="domain" description="HTH lysR-type" evidence="5">
    <location>
        <begin position="1"/>
        <end position="58"/>
    </location>
</feature>
<dbReference type="InterPro" id="IPR036390">
    <property type="entry name" value="WH_DNA-bd_sf"/>
</dbReference>
<evidence type="ECO:0000256" key="4">
    <source>
        <dbReference type="ARBA" id="ARBA00023163"/>
    </source>
</evidence>
<organism evidence="6 7">
    <name type="scientific">Paenibacillus tianmuensis</name>
    <dbReference type="NCBI Taxonomy" id="624147"/>
    <lineage>
        <taxon>Bacteria</taxon>
        <taxon>Bacillati</taxon>
        <taxon>Bacillota</taxon>
        <taxon>Bacilli</taxon>
        <taxon>Bacillales</taxon>
        <taxon>Paenibacillaceae</taxon>
        <taxon>Paenibacillus</taxon>
    </lineage>
</organism>
<dbReference type="Pfam" id="PF03466">
    <property type="entry name" value="LysR_substrate"/>
    <property type="match status" value="1"/>
</dbReference>
<comment type="similarity">
    <text evidence="1">Belongs to the LysR transcriptional regulatory family.</text>
</comment>
<protein>
    <submittedName>
        <fullName evidence="6">DNA-binding transcriptional regulator, LysR family</fullName>
    </submittedName>
</protein>
<reference evidence="7" key="1">
    <citation type="submission" date="2016-10" db="EMBL/GenBank/DDBJ databases">
        <authorList>
            <person name="Varghese N."/>
            <person name="Submissions S."/>
        </authorList>
    </citation>
    <scope>NUCLEOTIDE SEQUENCE [LARGE SCALE GENOMIC DNA]</scope>
    <source>
        <strain evidence="7">CGMCC 1.8946</strain>
    </source>
</reference>
<keyword evidence="3 6" id="KW-0238">DNA-binding</keyword>
<dbReference type="EMBL" id="FMTT01000037">
    <property type="protein sequence ID" value="SCW74027.1"/>
    <property type="molecule type" value="Genomic_DNA"/>
</dbReference>
<dbReference type="AlphaFoldDB" id="A0A1G4SYJ9"/>
<evidence type="ECO:0000256" key="1">
    <source>
        <dbReference type="ARBA" id="ARBA00009437"/>
    </source>
</evidence>
<evidence type="ECO:0000259" key="5">
    <source>
        <dbReference type="PROSITE" id="PS50931"/>
    </source>
</evidence>
<dbReference type="SUPFAM" id="SSF46785">
    <property type="entry name" value="Winged helix' DNA-binding domain"/>
    <property type="match status" value="1"/>
</dbReference>
<dbReference type="FunFam" id="1.10.10.10:FF:000001">
    <property type="entry name" value="LysR family transcriptional regulator"/>
    <property type="match status" value="1"/>
</dbReference>
<dbReference type="STRING" id="624147.SAMN04487970_103763"/>
<dbReference type="Pfam" id="PF00126">
    <property type="entry name" value="HTH_1"/>
    <property type="match status" value="1"/>
</dbReference>
<dbReference type="Proteomes" id="UP000198601">
    <property type="component" value="Unassembled WGS sequence"/>
</dbReference>
<gene>
    <name evidence="6" type="ORF">SAMN04487970_103763</name>
</gene>
<dbReference type="GO" id="GO:0003700">
    <property type="term" value="F:DNA-binding transcription factor activity"/>
    <property type="evidence" value="ECO:0007669"/>
    <property type="project" value="InterPro"/>
</dbReference>
<dbReference type="GO" id="GO:0000976">
    <property type="term" value="F:transcription cis-regulatory region binding"/>
    <property type="evidence" value="ECO:0007669"/>
    <property type="project" value="TreeGrafter"/>
</dbReference>
<dbReference type="InterPro" id="IPR005119">
    <property type="entry name" value="LysR_subst-bd"/>
</dbReference>
<dbReference type="InterPro" id="IPR000847">
    <property type="entry name" value="LysR_HTH_N"/>
</dbReference>
<accession>A0A1G4SYJ9</accession>
<dbReference type="Gene3D" id="1.10.10.10">
    <property type="entry name" value="Winged helix-like DNA-binding domain superfamily/Winged helix DNA-binding domain"/>
    <property type="match status" value="1"/>
</dbReference>
<evidence type="ECO:0000256" key="3">
    <source>
        <dbReference type="ARBA" id="ARBA00023125"/>
    </source>
</evidence>
<keyword evidence="2" id="KW-0805">Transcription regulation</keyword>
<dbReference type="PROSITE" id="PS50931">
    <property type="entry name" value="HTH_LYSR"/>
    <property type="match status" value="1"/>
</dbReference>
<dbReference type="PANTHER" id="PTHR30126">
    <property type="entry name" value="HTH-TYPE TRANSCRIPTIONAL REGULATOR"/>
    <property type="match status" value="1"/>
</dbReference>
<keyword evidence="4" id="KW-0804">Transcription</keyword>
<evidence type="ECO:0000313" key="7">
    <source>
        <dbReference type="Proteomes" id="UP000198601"/>
    </source>
</evidence>
<dbReference type="Gene3D" id="3.40.190.290">
    <property type="match status" value="1"/>
</dbReference>
<keyword evidence="7" id="KW-1185">Reference proteome</keyword>
<dbReference type="InterPro" id="IPR036388">
    <property type="entry name" value="WH-like_DNA-bd_sf"/>
</dbReference>
<dbReference type="RefSeq" id="WP_090674875.1">
    <property type="nucleotide sequence ID" value="NZ_FMTT01000037.1"/>
</dbReference>
<name>A0A1G4SYJ9_9BACL</name>
<evidence type="ECO:0000256" key="2">
    <source>
        <dbReference type="ARBA" id="ARBA00023015"/>
    </source>
</evidence>
<dbReference type="PRINTS" id="PR00039">
    <property type="entry name" value="HTHLYSR"/>
</dbReference>
<dbReference type="SUPFAM" id="SSF53850">
    <property type="entry name" value="Periplasmic binding protein-like II"/>
    <property type="match status" value="1"/>
</dbReference>